<reference evidence="1 2" key="1">
    <citation type="submission" date="2020-11" db="EMBL/GenBank/DDBJ databases">
        <title>Winogradskyella marina sp. nov., isolated from marine sediment.</title>
        <authorList>
            <person name="Bo J."/>
            <person name="Wang S."/>
            <person name="Song X."/>
            <person name="Du Z."/>
        </authorList>
    </citation>
    <scope>NUCLEOTIDE SEQUENCE [LARGE SCALE GENOMIC DNA]</scope>
    <source>
        <strain evidence="1 2">F6397</strain>
    </source>
</reference>
<evidence type="ECO:0008006" key="3">
    <source>
        <dbReference type="Google" id="ProtNLM"/>
    </source>
</evidence>
<proteinExistence type="predicted"/>
<evidence type="ECO:0000313" key="1">
    <source>
        <dbReference type="EMBL" id="MBF8148273.1"/>
    </source>
</evidence>
<accession>A0ABS0ECW9</accession>
<keyword evidence="2" id="KW-1185">Reference proteome</keyword>
<organism evidence="1 2">
    <name type="scientific">Winogradskyella marina</name>
    <dbReference type="NCBI Taxonomy" id="2785530"/>
    <lineage>
        <taxon>Bacteria</taxon>
        <taxon>Pseudomonadati</taxon>
        <taxon>Bacteroidota</taxon>
        <taxon>Flavobacteriia</taxon>
        <taxon>Flavobacteriales</taxon>
        <taxon>Flavobacteriaceae</taxon>
        <taxon>Winogradskyella</taxon>
    </lineage>
</organism>
<sequence>MKTDELILEAETQTALEHEIIKHNAKGYKPIGNVINIDGIYQIKMAYHGI</sequence>
<name>A0ABS0ECW9_9FLAO</name>
<dbReference type="RefSeq" id="WP_195869565.1">
    <property type="nucleotide sequence ID" value="NZ_JADOET010000001.1"/>
</dbReference>
<gene>
    <name evidence="1" type="ORF">ITJ86_00090</name>
</gene>
<comment type="caution">
    <text evidence="1">The sequence shown here is derived from an EMBL/GenBank/DDBJ whole genome shotgun (WGS) entry which is preliminary data.</text>
</comment>
<dbReference type="Proteomes" id="UP000611215">
    <property type="component" value="Unassembled WGS sequence"/>
</dbReference>
<protein>
    <recommendedName>
        <fullName evidence="3">DUF1737 domain-containing protein</fullName>
    </recommendedName>
</protein>
<evidence type="ECO:0000313" key="2">
    <source>
        <dbReference type="Proteomes" id="UP000611215"/>
    </source>
</evidence>
<dbReference type="EMBL" id="JADOET010000001">
    <property type="protein sequence ID" value="MBF8148273.1"/>
    <property type="molecule type" value="Genomic_DNA"/>
</dbReference>